<reference evidence="3" key="1">
    <citation type="journal article" date="2020" name="Stud. Mycol.">
        <title>101 Dothideomycetes genomes: a test case for predicting lifestyles and emergence of pathogens.</title>
        <authorList>
            <person name="Haridas S."/>
            <person name="Albert R."/>
            <person name="Binder M."/>
            <person name="Bloem J."/>
            <person name="Labutti K."/>
            <person name="Salamov A."/>
            <person name="Andreopoulos B."/>
            <person name="Baker S."/>
            <person name="Barry K."/>
            <person name="Bills G."/>
            <person name="Bluhm B."/>
            <person name="Cannon C."/>
            <person name="Castanera R."/>
            <person name="Culley D."/>
            <person name="Daum C."/>
            <person name="Ezra D."/>
            <person name="Gonzalez J."/>
            <person name="Henrissat B."/>
            <person name="Kuo A."/>
            <person name="Liang C."/>
            <person name="Lipzen A."/>
            <person name="Lutzoni F."/>
            <person name="Magnuson J."/>
            <person name="Mondo S."/>
            <person name="Nolan M."/>
            <person name="Ohm R."/>
            <person name="Pangilinan J."/>
            <person name="Park H.-J."/>
            <person name="Ramirez L."/>
            <person name="Alfaro M."/>
            <person name="Sun H."/>
            <person name="Tritt A."/>
            <person name="Yoshinaga Y."/>
            <person name="Zwiers L.-H."/>
            <person name="Turgeon B."/>
            <person name="Goodwin S."/>
            <person name="Spatafora J."/>
            <person name="Crous P."/>
            <person name="Grigoriev I."/>
        </authorList>
    </citation>
    <scope>NUCLEOTIDE SEQUENCE</scope>
    <source>
        <strain evidence="3">CBS 122681</strain>
    </source>
</reference>
<proteinExistence type="inferred from homology"/>
<dbReference type="PANTHER" id="PTHR43669:SF3">
    <property type="entry name" value="ALCOHOL DEHYDROGENASE, PUTATIVE (AFU_ORTHOLOGUE AFUA_3G03445)-RELATED"/>
    <property type="match status" value="1"/>
</dbReference>
<dbReference type="SUPFAM" id="SSF51735">
    <property type="entry name" value="NAD(P)-binding Rossmann-fold domains"/>
    <property type="match status" value="1"/>
</dbReference>
<gene>
    <name evidence="3" type="ORF">K491DRAFT_721687</name>
</gene>
<keyword evidence="2" id="KW-0560">Oxidoreductase</keyword>
<dbReference type="OrthoDB" id="10254221at2759"/>
<keyword evidence="4" id="KW-1185">Reference proteome</keyword>
<dbReference type="PANTHER" id="PTHR43669">
    <property type="entry name" value="5-KETO-D-GLUCONATE 5-REDUCTASE"/>
    <property type="match status" value="1"/>
</dbReference>
<dbReference type="InterPro" id="IPR002347">
    <property type="entry name" value="SDR_fam"/>
</dbReference>
<dbReference type="GO" id="GO:0016491">
    <property type="term" value="F:oxidoreductase activity"/>
    <property type="evidence" value="ECO:0007669"/>
    <property type="project" value="UniProtKB-KW"/>
</dbReference>
<dbReference type="Gene3D" id="3.40.50.720">
    <property type="entry name" value="NAD(P)-binding Rossmann-like Domain"/>
    <property type="match status" value="1"/>
</dbReference>
<dbReference type="InterPro" id="IPR036291">
    <property type="entry name" value="NAD(P)-bd_dom_sf"/>
</dbReference>
<evidence type="ECO:0000313" key="4">
    <source>
        <dbReference type="Proteomes" id="UP000799324"/>
    </source>
</evidence>
<evidence type="ECO:0000313" key="3">
    <source>
        <dbReference type="EMBL" id="KAF2649421.1"/>
    </source>
</evidence>
<name>A0A6A6SR08_9PLEO</name>
<sequence>MATVLVIGSTGHIGIAAITGALRSGYNVLAIVRNQESAKKLIKHVPGGHDRITTVEADVLSDKGVESVVEKVRAGSLPAFQHVFSSVGGAYTDQSMLDTTTEELRQFMTQNFESNFFAYRATIPYLLQQKDQKCTWTTCTGAQGDMGIRALPAISQGALYSMSYSACKALKNTNVRFNEIYLAGRVEVDIEAEQHGVMKSSIFARAYENVLSREDVKSTRVRVGKEEDVNELRIEQK</sequence>
<comment type="similarity">
    <text evidence="1">Belongs to the short-chain dehydrogenases/reductases (SDR) family.</text>
</comment>
<dbReference type="Pfam" id="PF00106">
    <property type="entry name" value="adh_short"/>
    <property type="match status" value="1"/>
</dbReference>
<organism evidence="3 4">
    <name type="scientific">Lophiostoma macrostomum CBS 122681</name>
    <dbReference type="NCBI Taxonomy" id="1314788"/>
    <lineage>
        <taxon>Eukaryota</taxon>
        <taxon>Fungi</taxon>
        <taxon>Dikarya</taxon>
        <taxon>Ascomycota</taxon>
        <taxon>Pezizomycotina</taxon>
        <taxon>Dothideomycetes</taxon>
        <taxon>Pleosporomycetidae</taxon>
        <taxon>Pleosporales</taxon>
        <taxon>Lophiostomataceae</taxon>
        <taxon>Lophiostoma</taxon>
    </lineage>
</organism>
<accession>A0A6A6SR08</accession>
<dbReference type="Proteomes" id="UP000799324">
    <property type="component" value="Unassembled WGS sequence"/>
</dbReference>
<evidence type="ECO:0000256" key="2">
    <source>
        <dbReference type="ARBA" id="ARBA00023002"/>
    </source>
</evidence>
<dbReference type="AlphaFoldDB" id="A0A6A6SR08"/>
<dbReference type="EMBL" id="MU004493">
    <property type="protein sequence ID" value="KAF2649421.1"/>
    <property type="molecule type" value="Genomic_DNA"/>
</dbReference>
<protein>
    <submittedName>
        <fullName evidence="3">NAD(P)-binding protein</fullName>
    </submittedName>
</protein>
<evidence type="ECO:0000256" key="1">
    <source>
        <dbReference type="ARBA" id="ARBA00006484"/>
    </source>
</evidence>